<feature type="domain" description="Cytochrome c" evidence="5">
    <location>
        <begin position="34"/>
        <end position="131"/>
    </location>
</feature>
<proteinExistence type="predicted"/>
<evidence type="ECO:0000256" key="2">
    <source>
        <dbReference type="ARBA" id="ARBA00022723"/>
    </source>
</evidence>
<dbReference type="Proteomes" id="UP000238338">
    <property type="component" value="Unassembled WGS sequence"/>
</dbReference>
<keyword evidence="1 4" id="KW-0349">Heme</keyword>
<sequence>MAWRHVLAVTLLADPAVAWEMPDTLYFTGSGAEALIADGSVRVEGSQLACAGCHGADGRGDDEGATLIPPVTWEALTTPTGGRSAYDAETFARAVRAGVGPDGQKLSAAMPRYLMDDAAMAGLVESLTRLEANDRRAFGPRELRVRFGAIEPRLGGFADAAQAFNDAGGAYGRSIVLVGAGDALALDDIAETALLGVSEVSEALLFARIVDDGHRRIRWLTALSAPERDFRLRQRGLVHDESARVLLWTSPGVTPPSLTAIDAVYADLAVAAPGLGALIEGAVPIYLAAPDASLLEAALRDPAPLAYVEGYLAGLALGQALTDAGRAGGQEALRRALGKAGAQLPISVHRIGD</sequence>
<dbReference type="InterPro" id="IPR036909">
    <property type="entry name" value="Cyt_c-like_dom_sf"/>
</dbReference>
<dbReference type="EMBL" id="PVEP01000009">
    <property type="protein sequence ID" value="PQV55448.1"/>
    <property type="molecule type" value="Genomic_DNA"/>
</dbReference>
<protein>
    <recommendedName>
        <fullName evidence="5">Cytochrome c domain-containing protein</fullName>
    </recommendedName>
</protein>
<dbReference type="GO" id="GO:0046872">
    <property type="term" value="F:metal ion binding"/>
    <property type="evidence" value="ECO:0007669"/>
    <property type="project" value="UniProtKB-KW"/>
</dbReference>
<dbReference type="OrthoDB" id="9777352at2"/>
<name>A0A2S8S3Y3_9RHOB</name>
<reference evidence="6 7" key="1">
    <citation type="submission" date="2018-02" db="EMBL/GenBank/DDBJ databases">
        <title>Genomic Encyclopedia of Archaeal and Bacterial Type Strains, Phase II (KMG-II): from individual species to whole genera.</title>
        <authorList>
            <person name="Goeker M."/>
        </authorList>
    </citation>
    <scope>NUCLEOTIDE SEQUENCE [LARGE SCALE GENOMIC DNA]</scope>
    <source>
        <strain evidence="6 7">DSM 18921</strain>
    </source>
</reference>
<keyword evidence="7" id="KW-1185">Reference proteome</keyword>
<keyword evidence="2 4" id="KW-0479">Metal-binding</keyword>
<evidence type="ECO:0000313" key="6">
    <source>
        <dbReference type="EMBL" id="PQV55448.1"/>
    </source>
</evidence>
<evidence type="ECO:0000259" key="5">
    <source>
        <dbReference type="PROSITE" id="PS51007"/>
    </source>
</evidence>
<keyword evidence="3 4" id="KW-0408">Iron</keyword>
<dbReference type="Pfam" id="PF00034">
    <property type="entry name" value="Cytochrom_C"/>
    <property type="match status" value="1"/>
</dbReference>
<dbReference type="Gene3D" id="1.10.760.10">
    <property type="entry name" value="Cytochrome c-like domain"/>
    <property type="match status" value="1"/>
</dbReference>
<dbReference type="RefSeq" id="WP_105515977.1">
    <property type="nucleotide sequence ID" value="NZ_PVEP01000009.1"/>
</dbReference>
<dbReference type="GO" id="GO:0020037">
    <property type="term" value="F:heme binding"/>
    <property type="evidence" value="ECO:0007669"/>
    <property type="project" value="InterPro"/>
</dbReference>
<dbReference type="GO" id="GO:0009055">
    <property type="term" value="F:electron transfer activity"/>
    <property type="evidence" value="ECO:0007669"/>
    <property type="project" value="InterPro"/>
</dbReference>
<organism evidence="6 7">
    <name type="scientific">Albidovulum denitrificans</name>
    <dbReference type="NCBI Taxonomy" id="404881"/>
    <lineage>
        <taxon>Bacteria</taxon>
        <taxon>Pseudomonadati</taxon>
        <taxon>Pseudomonadota</taxon>
        <taxon>Alphaproteobacteria</taxon>
        <taxon>Rhodobacterales</taxon>
        <taxon>Paracoccaceae</taxon>
        <taxon>Albidovulum</taxon>
    </lineage>
</organism>
<evidence type="ECO:0000313" key="7">
    <source>
        <dbReference type="Proteomes" id="UP000238338"/>
    </source>
</evidence>
<gene>
    <name evidence="6" type="ORF">LX70_03409</name>
</gene>
<comment type="caution">
    <text evidence="6">The sequence shown here is derived from an EMBL/GenBank/DDBJ whole genome shotgun (WGS) entry which is preliminary data.</text>
</comment>
<accession>A0A2S8S3Y3</accession>
<evidence type="ECO:0000256" key="3">
    <source>
        <dbReference type="ARBA" id="ARBA00023004"/>
    </source>
</evidence>
<dbReference type="SUPFAM" id="SSF46626">
    <property type="entry name" value="Cytochrome c"/>
    <property type="match status" value="1"/>
</dbReference>
<evidence type="ECO:0000256" key="4">
    <source>
        <dbReference type="PROSITE-ProRule" id="PRU00433"/>
    </source>
</evidence>
<dbReference type="InterPro" id="IPR009056">
    <property type="entry name" value="Cyt_c-like_dom"/>
</dbReference>
<dbReference type="AlphaFoldDB" id="A0A2S8S3Y3"/>
<dbReference type="PROSITE" id="PS51007">
    <property type="entry name" value="CYTC"/>
    <property type="match status" value="1"/>
</dbReference>
<evidence type="ECO:0000256" key="1">
    <source>
        <dbReference type="ARBA" id="ARBA00022617"/>
    </source>
</evidence>